<evidence type="ECO:0000313" key="11">
    <source>
        <dbReference type="EMBL" id="KAK0730406.1"/>
    </source>
</evidence>
<evidence type="ECO:0000256" key="6">
    <source>
        <dbReference type="PIRSR" id="PIRSR601382-1"/>
    </source>
</evidence>
<dbReference type="FunFam" id="1.50.10.10:FF:000037">
    <property type="entry name" value="alpha-1,2-Mannosidase"/>
    <property type="match status" value="1"/>
</dbReference>
<dbReference type="GO" id="GO:0036503">
    <property type="term" value="P:ERAD pathway"/>
    <property type="evidence" value="ECO:0007669"/>
    <property type="project" value="UniProtKB-ARBA"/>
</dbReference>
<name>A0AA40BA62_9PEZI</name>
<evidence type="ECO:0000256" key="4">
    <source>
        <dbReference type="ARBA" id="ARBA00022801"/>
    </source>
</evidence>
<evidence type="ECO:0000256" key="5">
    <source>
        <dbReference type="ARBA" id="ARBA00023157"/>
    </source>
</evidence>
<feature type="disulfide bond" evidence="8">
    <location>
        <begin position="402"/>
        <end position="431"/>
    </location>
</feature>
<feature type="transmembrane region" description="Helical" evidence="10">
    <location>
        <begin position="21"/>
        <end position="36"/>
    </location>
</feature>
<keyword evidence="5 8" id="KW-1015">Disulfide bond</keyword>
<evidence type="ECO:0000256" key="10">
    <source>
        <dbReference type="SAM" id="Phobius"/>
    </source>
</evidence>
<dbReference type="AlphaFoldDB" id="A0AA40BA62"/>
<accession>A0AA40BA62</accession>
<feature type="active site" description="Proton donor" evidence="6">
    <location>
        <position position="191"/>
    </location>
</feature>
<keyword evidence="12" id="KW-1185">Reference proteome</keyword>
<keyword evidence="9" id="KW-0326">Glycosidase</keyword>
<dbReference type="InterPro" id="IPR050749">
    <property type="entry name" value="Glycosyl_Hydrolase_47"/>
</dbReference>
<comment type="pathway">
    <text evidence="2">Protein modification; protein glycosylation.</text>
</comment>
<dbReference type="InterPro" id="IPR012341">
    <property type="entry name" value="6hp_glycosidase-like_sf"/>
</dbReference>
<dbReference type="GO" id="GO:0005509">
    <property type="term" value="F:calcium ion binding"/>
    <property type="evidence" value="ECO:0007669"/>
    <property type="project" value="InterPro"/>
</dbReference>
<keyword evidence="10" id="KW-0812">Transmembrane</keyword>
<sequence length="601" mass="68309">MGEQYSSRAMTVLTARRLQRLAIFAICCILVTYFLLDRTDRVPHRGPWQTWGYVHSSFDWANRPRKHALPGSAMTHLPEGSPRELPRIQYEFANGELSEAHNKTQRERRDAVRSTAAKSWSSYREFAWGHDELLPQSLHGADRFSGWGATLVDSLDTLWIMGLKREFREAVRVASKIDWDSTQSQDCSMFETTIRYLGGLLSAYDLSEEDVLLKKAIELGDMLYASFDTPNNMPVNIFNFEKAKEGQLVANQRESLATVGTLSLEFTRLSQVTGDPKYFSIIDNIKLAFERTQDDTKLPGMWPTFVDLQNGFLTPDSSFTLGSSSDSAYEYLSKMYGLLGGLDQTYKKLHLKAMSTVKKHLLFRPMLPDTYPATPPDILFSGTVLSNGKIIDLLPEVQHLGCFAGGMFALGGKLFHEEEHVKIGEQLARGCAWMYDAFPTGLMPEVSEIIPCKTADLAPCDWDEARWKEEGPSQEADMKQPPKPFSAIRDQQYQLRPEAIESVFILYRITGKKDLLDIAWRMFQSIKKSTETKLAHSSITDVQLDGFTTKIDSMESFWIAETLKYFYLIFSEPQLISLDEYVFNTEAHPLRLPKPTEGHKL</sequence>
<dbReference type="EMBL" id="JAUKUA010000001">
    <property type="protein sequence ID" value="KAK0730406.1"/>
    <property type="molecule type" value="Genomic_DNA"/>
</dbReference>
<dbReference type="Pfam" id="PF01532">
    <property type="entry name" value="Glyco_hydro_47"/>
    <property type="match status" value="1"/>
</dbReference>
<dbReference type="InterPro" id="IPR036026">
    <property type="entry name" value="Seven-hairpin_glycosidases"/>
</dbReference>
<evidence type="ECO:0000256" key="8">
    <source>
        <dbReference type="PIRSR" id="PIRSR601382-3"/>
    </source>
</evidence>
<dbReference type="PANTHER" id="PTHR11742:SF89">
    <property type="entry name" value="ALPHA-1,2-MANNOSIDASE"/>
    <property type="match status" value="1"/>
</dbReference>
<dbReference type="InterPro" id="IPR001382">
    <property type="entry name" value="Glyco_hydro_47"/>
</dbReference>
<dbReference type="GO" id="GO:0005975">
    <property type="term" value="P:carbohydrate metabolic process"/>
    <property type="evidence" value="ECO:0007669"/>
    <property type="project" value="InterPro"/>
</dbReference>
<evidence type="ECO:0000256" key="9">
    <source>
        <dbReference type="RuleBase" id="RU361193"/>
    </source>
</evidence>
<keyword evidence="7" id="KW-0479">Metal-binding</keyword>
<keyword evidence="10" id="KW-0472">Membrane</keyword>
<reference evidence="11" key="1">
    <citation type="submission" date="2023-06" db="EMBL/GenBank/DDBJ databases">
        <title>Genome-scale phylogeny and comparative genomics of the fungal order Sordariales.</title>
        <authorList>
            <consortium name="Lawrence Berkeley National Laboratory"/>
            <person name="Hensen N."/>
            <person name="Bonometti L."/>
            <person name="Westerberg I."/>
            <person name="Brannstrom I.O."/>
            <person name="Guillou S."/>
            <person name="Cros-Aarteil S."/>
            <person name="Calhoun S."/>
            <person name="Haridas S."/>
            <person name="Kuo A."/>
            <person name="Mondo S."/>
            <person name="Pangilinan J."/>
            <person name="Riley R."/>
            <person name="Labutti K."/>
            <person name="Andreopoulos B."/>
            <person name="Lipzen A."/>
            <person name="Chen C."/>
            <person name="Yanf M."/>
            <person name="Daum C."/>
            <person name="Ng V."/>
            <person name="Clum A."/>
            <person name="Steindorff A."/>
            <person name="Ohm R."/>
            <person name="Martin F."/>
            <person name="Silar P."/>
            <person name="Natvig D."/>
            <person name="Lalanne C."/>
            <person name="Gautier V."/>
            <person name="Ament-Velasquez S.L."/>
            <person name="Kruys A."/>
            <person name="Hutchinson M.I."/>
            <person name="Powell A.J."/>
            <person name="Barry K."/>
            <person name="Miller A.N."/>
            <person name="Grigoriev I.V."/>
            <person name="Debuchy R."/>
            <person name="Gladieux P."/>
            <person name="Thoren M.H."/>
            <person name="Johannesson H."/>
        </authorList>
    </citation>
    <scope>NUCLEOTIDE SEQUENCE</scope>
    <source>
        <strain evidence="11">SMH4607-1</strain>
    </source>
</reference>
<dbReference type="Proteomes" id="UP001172102">
    <property type="component" value="Unassembled WGS sequence"/>
</dbReference>
<dbReference type="PANTHER" id="PTHR11742">
    <property type="entry name" value="MANNOSYL-OLIGOSACCHARIDE ALPHA-1,2-MANNOSIDASE-RELATED"/>
    <property type="match status" value="1"/>
</dbReference>
<dbReference type="EC" id="3.2.1.-" evidence="9"/>
<keyword evidence="10" id="KW-1133">Transmembrane helix</keyword>
<dbReference type="GO" id="GO:0004571">
    <property type="term" value="F:mannosyl-oligosaccharide 1,2-alpha-mannosidase activity"/>
    <property type="evidence" value="ECO:0007669"/>
    <property type="project" value="InterPro"/>
</dbReference>
<feature type="active site" description="Proton donor" evidence="6">
    <location>
        <position position="445"/>
    </location>
</feature>
<evidence type="ECO:0000256" key="7">
    <source>
        <dbReference type="PIRSR" id="PIRSR601382-2"/>
    </source>
</evidence>
<feature type="active site" evidence="6">
    <location>
        <position position="498"/>
    </location>
</feature>
<evidence type="ECO:0000256" key="2">
    <source>
        <dbReference type="ARBA" id="ARBA00004922"/>
    </source>
</evidence>
<dbReference type="SUPFAM" id="SSF48225">
    <property type="entry name" value="Seven-hairpin glycosidases"/>
    <property type="match status" value="1"/>
</dbReference>
<feature type="binding site" evidence="7">
    <location>
        <position position="585"/>
    </location>
    <ligand>
        <name>Ca(2+)</name>
        <dbReference type="ChEBI" id="CHEBI:29108"/>
    </ligand>
</feature>
<comment type="similarity">
    <text evidence="3 9">Belongs to the glycosyl hydrolase 47 family.</text>
</comment>
<dbReference type="GO" id="GO:0016020">
    <property type="term" value="C:membrane"/>
    <property type="evidence" value="ECO:0007669"/>
    <property type="project" value="InterPro"/>
</dbReference>
<evidence type="ECO:0000256" key="3">
    <source>
        <dbReference type="ARBA" id="ARBA00007658"/>
    </source>
</evidence>
<dbReference type="PRINTS" id="PR00747">
    <property type="entry name" value="GLYHDRLASE47"/>
</dbReference>
<comment type="cofactor">
    <cofactor evidence="1 7">
        <name>Ca(2+)</name>
        <dbReference type="ChEBI" id="CHEBI:29108"/>
    </cofactor>
</comment>
<keyword evidence="4 9" id="KW-0378">Hydrolase</keyword>
<dbReference type="GO" id="GO:0005783">
    <property type="term" value="C:endoplasmic reticulum"/>
    <property type="evidence" value="ECO:0007669"/>
    <property type="project" value="TreeGrafter"/>
</dbReference>
<evidence type="ECO:0000256" key="1">
    <source>
        <dbReference type="ARBA" id="ARBA00001913"/>
    </source>
</evidence>
<organism evidence="11 12">
    <name type="scientific">Lasiosphaeris hirsuta</name>
    <dbReference type="NCBI Taxonomy" id="260670"/>
    <lineage>
        <taxon>Eukaryota</taxon>
        <taxon>Fungi</taxon>
        <taxon>Dikarya</taxon>
        <taxon>Ascomycota</taxon>
        <taxon>Pezizomycotina</taxon>
        <taxon>Sordariomycetes</taxon>
        <taxon>Sordariomycetidae</taxon>
        <taxon>Sordariales</taxon>
        <taxon>Lasiosphaeriaceae</taxon>
        <taxon>Lasiosphaeris</taxon>
    </lineage>
</organism>
<feature type="active site" evidence="6">
    <location>
        <position position="326"/>
    </location>
</feature>
<dbReference type="Gene3D" id="1.50.10.10">
    <property type="match status" value="1"/>
</dbReference>
<comment type="caution">
    <text evidence="11">The sequence shown here is derived from an EMBL/GenBank/DDBJ whole genome shotgun (WGS) entry which is preliminary data.</text>
</comment>
<gene>
    <name evidence="11" type="ORF">B0H67DRAFT_561607</name>
</gene>
<proteinExistence type="inferred from homology"/>
<evidence type="ECO:0000313" key="12">
    <source>
        <dbReference type="Proteomes" id="UP001172102"/>
    </source>
</evidence>
<keyword evidence="7" id="KW-0106">Calcium</keyword>
<protein>
    <recommendedName>
        <fullName evidence="9">alpha-1,2-Mannosidase</fullName>
        <ecNumber evidence="9">3.2.1.-</ecNumber>
    </recommendedName>
</protein>